<proteinExistence type="predicted"/>
<keyword evidence="1" id="KW-0472">Membrane</keyword>
<dbReference type="EMBL" id="GDQN01009316">
    <property type="protein sequence ID" value="JAT81738.1"/>
    <property type="molecule type" value="Transcribed_RNA"/>
</dbReference>
<feature type="transmembrane region" description="Helical" evidence="1">
    <location>
        <begin position="49"/>
        <end position="66"/>
    </location>
</feature>
<keyword evidence="1" id="KW-1133">Transmembrane helix</keyword>
<protein>
    <submittedName>
        <fullName evidence="2">Uncharacterized protein</fullName>
    </submittedName>
</protein>
<keyword evidence="1" id="KW-0812">Transmembrane</keyword>
<gene>
    <name evidence="2" type="ORF">g.3283</name>
</gene>
<feature type="non-terminal residue" evidence="2">
    <location>
        <position position="160"/>
    </location>
</feature>
<reference evidence="2" key="1">
    <citation type="submission" date="2015-09" db="EMBL/GenBank/DDBJ databases">
        <title>De novo assembly of Pectinophora gossypiella (Pink Bollworm) gut transcriptome.</title>
        <authorList>
            <person name="Tassone E.E."/>
        </authorList>
    </citation>
    <scope>NUCLEOTIDE SEQUENCE</scope>
</reference>
<sequence length="160" mass="19020">PNQFKCDEFTGFNVKPTVFVYKNSTVSPDKVFRDRFRFRNQHRRQTLTILHYITFFAGALAVTVYNRKAEIIRYTKGKLANVHFRANAKRFFLNLYITSIPIRVALLEKLKTLWENSKRLLLSLNMPQFLALKRTQNRHQLNHLLLKRLREVGQERNNLG</sequence>
<dbReference type="AlphaFoldDB" id="A0A1E1W426"/>
<evidence type="ECO:0000256" key="1">
    <source>
        <dbReference type="SAM" id="Phobius"/>
    </source>
</evidence>
<accession>A0A1E1W426</accession>
<feature type="non-terminal residue" evidence="2">
    <location>
        <position position="1"/>
    </location>
</feature>
<evidence type="ECO:0000313" key="2">
    <source>
        <dbReference type="EMBL" id="JAT81738.1"/>
    </source>
</evidence>
<organism evidence="2">
    <name type="scientific">Pectinophora gossypiella</name>
    <name type="common">Cotton pink bollworm</name>
    <name type="synonym">Depressaria gossypiella</name>
    <dbReference type="NCBI Taxonomy" id="13191"/>
    <lineage>
        <taxon>Eukaryota</taxon>
        <taxon>Metazoa</taxon>
        <taxon>Ecdysozoa</taxon>
        <taxon>Arthropoda</taxon>
        <taxon>Hexapoda</taxon>
        <taxon>Insecta</taxon>
        <taxon>Pterygota</taxon>
        <taxon>Neoptera</taxon>
        <taxon>Endopterygota</taxon>
        <taxon>Lepidoptera</taxon>
        <taxon>Glossata</taxon>
        <taxon>Ditrysia</taxon>
        <taxon>Gelechioidea</taxon>
        <taxon>Gelechiidae</taxon>
        <taxon>Apatetrinae</taxon>
        <taxon>Pectinophora</taxon>
    </lineage>
</organism>
<name>A0A1E1W426_PECGO</name>